<comment type="caution">
    <text evidence="11">The sequence shown here is derived from an EMBL/GenBank/DDBJ whole genome shotgun (WGS) entry which is preliminary data.</text>
</comment>
<dbReference type="PANTHER" id="PTHR30614">
    <property type="entry name" value="MEMBRANE COMPONENT OF AMINO ACID ABC TRANSPORTER"/>
    <property type="match status" value="1"/>
</dbReference>
<dbReference type="InterPro" id="IPR010065">
    <property type="entry name" value="AA_ABC_transptr_permease_3TM"/>
</dbReference>
<evidence type="ECO:0000256" key="6">
    <source>
        <dbReference type="ARBA" id="ARBA00022970"/>
    </source>
</evidence>
<dbReference type="SUPFAM" id="SSF161098">
    <property type="entry name" value="MetI-like"/>
    <property type="match status" value="1"/>
</dbReference>
<evidence type="ECO:0000256" key="4">
    <source>
        <dbReference type="ARBA" id="ARBA00022475"/>
    </source>
</evidence>
<dbReference type="InterPro" id="IPR043429">
    <property type="entry name" value="ArtM/GltK/GlnP/TcyL/YhdX-like"/>
</dbReference>
<evidence type="ECO:0000256" key="2">
    <source>
        <dbReference type="ARBA" id="ARBA00010072"/>
    </source>
</evidence>
<comment type="similarity">
    <text evidence="2">Belongs to the binding-protein-dependent transport system permease family. HisMQ subfamily.</text>
</comment>
<gene>
    <name evidence="11" type="primary">ehuC</name>
    <name evidence="11" type="ORF">HUK81_15845</name>
</gene>
<keyword evidence="5 9" id="KW-0812">Transmembrane</keyword>
<accession>A0A850P6K4</accession>
<dbReference type="AlphaFoldDB" id="A0A850P6K4"/>
<evidence type="ECO:0000313" key="11">
    <source>
        <dbReference type="EMBL" id="NVN38359.1"/>
    </source>
</evidence>
<dbReference type="Gene3D" id="1.10.3720.10">
    <property type="entry name" value="MetI-like"/>
    <property type="match status" value="1"/>
</dbReference>
<protein>
    <submittedName>
        <fullName evidence="11">Ectoine/hydroxyectoine ABC transporter permease subunit EhuC</fullName>
    </submittedName>
</protein>
<dbReference type="GO" id="GO:0043190">
    <property type="term" value="C:ATP-binding cassette (ABC) transporter complex"/>
    <property type="evidence" value="ECO:0007669"/>
    <property type="project" value="InterPro"/>
</dbReference>
<evidence type="ECO:0000259" key="10">
    <source>
        <dbReference type="PROSITE" id="PS50928"/>
    </source>
</evidence>
<keyword evidence="3 9" id="KW-0813">Transport</keyword>
<sequence length="219" mass="24535">MMEATMQDIAVSMGYGLLTTVWLTICGCMLALSCAFSFGLGQISRWRLLRIFSASYVEIFRGTSVFVQIFWLYYALPALGILLSPMLSGILALGLNVGAYGAEVVRSAIIAVDRTQTEVATSLKLTRWQTLRYVILPQAIPRMIPVFSNNSVELLKATAIVSMISLSDITFQAQQYRIRTSQTIMPFIITLALYFMIYILILYGFSHLERKFAVVKKGK</sequence>
<keyword evidence="6" id="KW-0029">Amino-acid transport</keyword>
<dbReference type="GO" id="GO:0006865">
    <property type="term" value="P:amino acid transport"/>
    <property type="evidence" value="ECO:0007669"/>
    <property type="project" value="UniProtKB-KW"/>
</dbReference>
<dbReference type="Pfam" id="PF00528">
    <property type="entry name" value="BPD_transp_1"/>
    <property type="match status" value="1"/>
</dbReference>
<name>A0A850P6K4_9PROT</name>
<feature type="transmembrane region" description="Helical" evidence="9">
    <location>
        <begin position="79"/>
        <end position="100"/>
    </location>
</feature>
<feature type="transmembrane region" description="Helical" evidence="9">
    <location>
        <begin position="52"/>
        <end position="73"/>
    </location>
</feature>
<feature type="transmembrane region" description="Helical" evidence="9">
    <location>
        <begin position="184"/>
        <end position="205"/>
    </location>
</feature>
<evidence type="ECO:0000256" key="7">
    <source>
        <dbReference type="ARBA" id="ARBA00022989"/>
    </source>
</evidence>
<dbReference type="NCBIfam" id="TIGR03004">
    <property type="entry name" value="ectoine_ehuC"/>
    <property type="match status" value="1"/>
</dbReference>
<dbReference type="InterPro" id="IPR000515">
    <property type="entry name" value="MetI-like"/>
</dbReference>
<dbReference type="NCBIfam" id="TIGR01726">
    <property type="entry name" value="HEQRo_perm_3TM"/>
    <property type="match status" value="1"/>
</dbReference>
<evidence type="ECO:0000256" key="8">
    <source>
        <dbReference type="ARBA" id="ARBA00023136"/>
    </source>
</evidence>
<dbReference type="InterPro" id="IPR014342">
    <property type="entry name" value="Ectoine_EhuC"/>
</dbReference>
<evidence type="ECO:0000256" key="3">
    <source>
        <dbReference type="ARBA" id="ARBA00022448"/>
    </source>
</evidence>
<evidence type="ECO:0000313" key="12">
    <source>
        <dbReference type="Proteomes" id="UP000522590"/>
    </source>
</evidence>
<reference evidence="11 12" key="1">
    <citation type="submission" date="2020-06" db="EMBL/GenBank/DDBJ databases">
        <title>Description of novel acetic acid bacteria.</title>
        <authorList>
            <person name="Sombolestani A."/>
        </authorList>
    </citation>
    <scope>NUCLEOTIDE SEQUENCE [LARGE SCALE GENOMIC DNA]</scope>
    <source>
        <strain evidence="11 12">LMG 25</strain>
    </source>
</reference>
<dbReference type="Proteomes" id="UP000522590">
    <property type="component" value="Unassembled WGS sequence"/>
</dbReference>
<dbReference type="PROSITE" id="PS50928">
    <property type="entry name" value="ABC_TM1"/>
    <property type="match status" value="1"/>
</dbReference>
<evidence type="ECO:0000256" key="9">
    <source>
        <dbReference type="RuleBase" id="RU363032"/>
    </source>
</evidence>
<feature type="domain" description="ABC transmembrane type-1" evidence="10">
    <location>
        <begin position="17"/>
        <end position="206"/>
    </location>
</feature>
<comment type="subcellular location">
    <subcellularLocation>
        <location evidence="1">Cell inner membrane</location>
        <topology evidence="1">Multi-pass membrane protein</topology>
    </subcellularLocation>
    <subcellularLocation>
        <location evidence="9">Cell membrane</location>
        <topology evidence="9">Multi-pass membrane protein</topology>
    </subcellularLocation>
</comment>
<proteinExistence type="inferred from homology"/>
<dbReference type="CDD" id="cd06261">
    <property type="entry name" value="TM_PBP2"/>
    <property type="match status" value="1"/>
</dbReference>
<dbReference type="PANTHER" id="PTHR30614:SF0">
    <property type="entry name" value="L-CYSTINE TRANSPORT SYSTEM PERMEASE PROTEIN TCYL"/>
    <property type="match status" value="1"/>
</dbReference>
<keyword evidence="4" id="KW-1003">Cell membrane</keyword>
<organism evidence="11 12">
    <name type="scientific">Komagataeibacter swingsii</name>
    <dbReference type="NCBI Taxonomy" id="215220"/>
    <lineage>
        <taxon>Bacteria</taxon>
        <taxon>Pseudomonadati</taxon>
        <taxon>Pseudomonadota</taxon>
        <taxon>Alphaproteobacteria</taxon>
        <taxon>Acetobacterales</taxon>
        <taxon>Acetobacteraceae</taxon>
        <taxon>Komagataeibacter</taxon>
    </lineage>
</organism>
<dbReference type="GO" id="GO:0022857">
    <property type="term" value="F:transmembrane transporter activity"/>
    <property type="evidence" value="ECO:0007669"/>
    <property type="project" value="InterPro"/>
</dbReference>
<keyword evidence="8 9" id="KW-0472">Membrane</keyword>
<evidence type="ECO:0000256" key="5">
    <source>
        <dbReference type="ARBA" id="ARBA00022692"/>
    </source>
</evidence>
<feature type="transmembrane region" description="Helical" evidence="9">
    <location>
        <begin position="20"/>
        <end position="40"/>
    </location>
</feature>
<keyword evidence="7 9" id="KW-1133">Transmembrane helix</keyword>
<dbReference type="EMBL" id="JABXXS010000058">
    <property type="protein sequence ID" value="NVN38359.1"/>
    <property type="molecule type" value="Genomic_DNA"/>
</dbReference>
<dbReference type="InterPro" id="IPR035906">
    <property type="entry name" value="MetI-like_sf"/>
</dbReference>
<evidence type="ECO:0000256" key="1">
    <source>
        <dbReference type="ARBA" id="ARBA00004429"/>
    </source>
</evidence>